<reference evidence="6" key="1">
    <citation type="submission" date="2021-01" db="EMBL/GenBank/DDBJ databases">
        <authorList>
            <person name="Corre E."/>
            <person name="Pelletier E."/>
            <person name="Niang G."/>
            <person name="Scheremetjew M."/>
            <person name="Finn R."/>
            <person name="Kale V."/>
            <person name="Holt S."/>
            <person name="Cochrane G."/>
            <person name="Meng A."/>
            <person name="Brown T."/>
            <person name="Cohen L."/>
        </authorList>
    </citation>
    <scope>NUCLEOTIDE SEQUENCE</scope>
    <source>
        <strain evidence="6">Pop2</strain>
    </source>
</reference>
<dbReference type="GO" id="GO:0005737">
    <property type="term" value="C:cytoplasm"/>
    <property type="evidence" value="ECO:0007669"/>
    <property type="project" value="UniProtKB-SubCell"/>
</dbReference>
<dbReference type="SUPFAM" id="SSF48371">
    <property type="entry name" value="ARM repeat"/>
    <property type="match status" value="1"/>
</dbReference>
<dbReference type="InterPro" id="IPR016024">
    <property type="entry name" value="ARM-type_fold"/>
</dbReference>
<keyword evidence="4" id="KW-0677">Repeat</keyword>
<comment type="subcellular location">
    <subcellularLocation>
        <location evidence="1">Cytoplasm</location>
    </subcellularLocation>
</comment>
<evidence type="ECO:0000256" key="5">
    <source>
        <dbReference type="ARBA" id="ARBA00022927"/>
    </source>
</evidence>
<name>A0A7S2EV97_9STRA</name>
<evidence type="ECO:0000313" key="6">
    <source>
        <dbReference type="EMBL" id="CAD9358679.1"/>
    </source>
</evidence>
<dbReference type="PANTHER" id="PTHR10527">
    <property type="entry name" value="IMPORTIN BETA"/>
    <property type="match status" value="1"/>
</dbReference>
<dbReference type="Gene3D" id="1.25.10.10">
    <property type="entry name" value="Leucine-rich Repeat Variant"/>
    <property type="match status" value="1"/>
</dbReference>
<accession>A0A7S2EV97</accession>
<evidence type="ECO:0000256" key="1">
    <source>
        <dbReference type="ARBA" id="ARBA00004496"/>
    </source>
</evidence>
<dbReference type="GO" id="GO:0006606">
    <property type="term" value="P:protein import into nucleus"/>
    <property type="evidence" value="ECO:0007669"/>
    <property type="project" value="InterPro"/>
</dbReference>
<protein>
    <recommendedName>
        <fullName evidence="7">Importin N-terminal domain-containing protein</fullName>
    </recommendedName>
</protein>
<evidence type="ECO:0000256" key="4">
    <source>
        <dbReference type="ARBA" id="ARBA00022737"/>
    </source>
</evidence>
<dbReference type="EMBL" id="HBGN01040060">
    <property type="protein sequence ID" value="CAD9358679.1"/>
    <property type="molecule type" value="Transcribed_RNA"/>
</dbReference>
<keyword evidence="5" id="KW-0653">Protein transport</keyword>
<evidence type="ECO:0008006" key="7">
    <source>
        <dbReference type="Google" id="ProtNLM"/>
    </source>
</evidence>
<keyword evidence="3" id="KW-0963">Cytoplasm</keyword>
<dbReference type="AlphaFoldDB" id="A0A7S2EV97"/>
<gene>
    <name evidence="6" type="ORF">DBRI1063_LOCUS25646</name>
</gene>
<dbReference type="InterPro" id="IPR011989">
    <property type="entry name" value="ARM-like"/>
</dbReference>
<dbReference type="InterPro" id="IPR040122">
    <property type="entry name" value="Importin_beta"/>
</dbReference>
<organism evidence="6">
    <name type="scientific">Ditylum brightwellii</name>
    <dbReference type="NCBI Taxonomy" id="49249"/>
    <lineage>
        <taxon>Eukaryota</taxon>
        <taxon>Sar</taxon>
        <taxon>Stramenopiles</taxon>
        <taxon>Ochrophyta</taxon>
        <taxon>Bacillariophyta</taxon>
        <taxon>Mediophyceae</taxon>
        <taxon>Lithodesmiophycidae</taxon>
        <taxon>Lithodesmiales</taxon>
        <taxon>Lithodesmiaceae</taxon>
        <taxon>Ditylum</taxon>
    </lineage>
</organism>
<evidence type="ECO:0000256" key="2">
    <source>
        <dbReference type="ARBA" id="ARBA00022448"/>
    </source>
</evidence>
<evidence type="ECO:0000256" key="3">
    <source>
        <dbReference type="ARBA" id="ARBA00022490"/>
    </source>
</evidence>
<keyword evidence="2" id="KW-0813">Transport</keyword>
<proteinExistence type="predicted"/>
<sequence>MTEAIMTIILSRNKKVQIAACSAFGVLVESTGELMVPYLEPVYRTLVQALSVYQTKSLKILFDTLGTMADFVGPSIGEGSLPSLYVPPLLALWNELARANPFDRTLLPLMESLSSTALTCGMNFQPWALETFELAMTMIESCTMILAGAEDEIDDEEADPIVCAADLLDGLVEGFGENFGALVSSSTRFAEYFPTVLHMLTSHDVPGVRMSAFALLGDLARQCPTVIQTALPMLLSEAILCMEPMHESVCNNAVWAVGEVCAKCVDNSGALAPYAEAILEKLIPLLMGNAVDDDGQIIGNVAGLSENAAAAVGRLAKCNAEFVTKDLERFLMGWCGGMAKISDKTERRDAFEGFILAIRAKPQCIQPTASDIGDTITSILFAVVTWHLPEDNLGPQLLSGPYSFTPFPQEYAELGQALISLLHDLKSSVGNEKWNHIEGIMPVNVRKLMREVYHL</sequence>